<keyword evidence="5" id="KW-0175">Coiled coil</keyword>
<dbReference type="PANTHER" id="PTHR43776">
    <property type="entry name" value="TRANSPORT ATP-BINDING PROTEIN"/>
    <property type="match status" value="1"/>
</dbReference>
<dbReference type="PROSITE" id="PS50893">
    <property type="entry name" value="ABC_TRANSPORTER_2"/>
    <property type="match status" value="1"/>
</dbReference>
<dbReference type="EMBL" id="CP017269">
    <property type="protein sequence ID" value="AOT71627.1"/>
    <property type="molecule type" value="Genomic_DNA"/>
</dbReference>
<dbReference type="KEGG" id="gfe:Gferi_20065"/>
<reference evidence="7 8" key="1">
    <citation type="submission" date="2016-09" db="EMBL/GenBank/DDBJ databases">
        <title>Genomic analysis reveals versatility of anaerobic energy metabolism of Geosporobacter ferrireducens IRF9 of phylum Firmicutes.</title>
        <authorList>
            <person name="Kim S.-J."/>
        </authorList>
    </citation>
    <scope>NUCLEOTIDE SEQUENCE [LARGE SCALE GENOMIC DNA]</scope>
    <source>
        <strain evidence="7 8">IRF9</strain>
    </source>
</reference>
<dbReference type="NCBIfam" id="TIGR01727">
    <property type="entry name" value="oligo_HPY"/>
    <property type="match status" value="1"/>
</dbReference>
<dbReference type="GO" id="GO:0005524">
    <property type="term" value="F:ATP binding"/>
    <property type="evidence" value="ECO:0007669"/>
    <property type="project" value="UniProtKB-KW"/>
</dbReference>
<dbReference type="Proteomes" id="UP000095743">
    <property type="component" value="Chromosome"/>
</dbReference>
<dbReference type="GO" id="GO:0015833">
    <property type="term" value="P:peptide transport"/>
    <property type="evidence" value="ECO:0007669"/>
    <property type="project" value="InterPro"/>
</dbReference>
<evidence type="ECO:0000256" key="1">
    <source>
        <dbReference type="ARBA" id="ARBA00005417"/>
    </source>
</evidence>
<dbReference type="PROSITE" id="PS00211">
    <property type="entry name" value="ABC_TRANSPORTER_1"/>
    <property type="match status" value="1"/>
</dbReference>
<dbReference type="Pfam" id="PF00005">
    <property type="entry name" value="ABC_tran"/>
    <property type="match status" value="1"/>
</dbReference>
<evidence type="ECO:0000256" key="2">
    <source>
        <dbReference type="ARBA" id="ARBA00022448"/>
    </source>
</evidence>
<dbReference type="InterPro" id="IPR050319">
    <property type="entry name" value="ABC_transp_ATP-bind"/>
</dbReference>
<dbReference type="GO" id="GO:0055085">
    <property type="term" value="P:transmembrane transport"/>
    <property type="evidence" value="ECO:0007669"/>
    <property type="project" value="UniProtKB-ARBA"/>
</dbReference>
<dbReference type="InterPro" id="IPR013563">
    <property type="entry name" value="Oligopep_ABC_C"/>
</dbReference>
<evidence type="ECO:0000256" key="3">
    <source>
        <dbReference type="ARBA" id="ARBA00022741"/>
    </source>
</evidence>
<dbReference type="InterPro" id="IPR003439">
    <property type="entry name" value="ABC_transporter-like_ATP-bd"/>
</dbReference>
<evidence type="ECO:0000256" key="5">
    <source>
        <dbReference type="SAM" id="Coils"/>
    </source>
</evidence>
<evidence type="ECO:0000259" key="6">
    <source>
        <dbReference type="PROSITE" id="PS50893"/>
    </source>
</evidence>
<name>A0A1D8GL46_9FIRM</name>
<comment type="similarity">
    <text evidence="1">Belongs to the ABC transporter superfamily.</text>
</comment>
<protein>
    <recommendedName>
        <fullName evidence="6">ABC transporter domain-containing protein</fullName>
    </recommendedName>
</protein>
<dbReference type="SMART" id="SM00382">
    <property type="entry name" value="AAA"/>
    <property type="match status" value="1"/>
</dbReference>
<dbReference type="PANTHER" id="PTHR43776:SF8">
    <property type="entry name" value="ABC TRANSPORTER, ATP-BINDING PROTEIN"/>
    <property type="match status" value="1"/>
</dbReference>
<dbReference type="AlphaFoldDB" id="A0A1D8GL46"/>
<dbReference type="FunFam" id="3.40.50.300:FF:000016">
    <property type="entry name" value="Oligopeptide ABC transporter ATP-binding component"/>
    <property type="match status" value="1"/>
</dbReference>
<gene>
    <name evidence="7" type="ORF">Gferi_20065</name>
</gene>
<dbReference type="CDD" id="cd03257">
    <property type="entry name" value="ABC_NikE_OppD_transporters"/>
    <property type="match status" value="1"/>
</dbReference>
<accession>A0A1D8GL46</accession>
<evidence type="ECO:0000313" key="8">
    <source>
        <dbReference type="Proteomes" id="UP000095743"/>
    </source>
</evidence>
<dbReference type="SUPFAM" id="SSF52540">
    <property type="entry name" value="P-loop containing nucleoside triphosphate hydrolases"/>
    <property type="match status" value="1"/>
</dbReference>
<dbReference type="GO" id="GO:0016887">
    <property type="term" value="F:ATP hydrolysis activity"/>
    <property type="evidence" value="ECO:0007669"/>
    <property type="project" value="InterPro"/>
</dbReference>
<feature type="domain" description="ABC transporter" evidence="6">
    <location>
        <begin position="4"/>
        <end position="253"/>
    </location>
</feature>
<dbReference type="Pfam" id="PF08352">
    <property type="entry name" value="oligo_HPY"/>
    <property type="match status" value="1"/>
</dbReference>
<proteinExistence type="inferred from homology"/>
<evidence type="ECO:0000313" key="7">
    <source>
        <dbReference type="EMBL" id="AOT71627.1"/>
    </source>
</evidence>
<dbReference type="STRING" id="1424294.Gferi_20065"/>
<dbReference type="RefSeq" id="WP_069979664.1">
    <property type="nucleotide sequence ID" value="NZ_CP017269.1"/>
</dbReference>
<keyword evidence="8" id="KW-1185">Reference proteome</keyword>
<keyword evidence="2" id="KW-0813">Transport</keyword>
<dbReference type="OrthoDB" id="9806285at2"/>
<evidence type="ECO:0000256" key="4">
    <source>
        <dbReference type="ARBA" id="ARBA00022840"/>
    </source>
</evidence>
<feature type="coiled-coil region" evidence="5">
    <location>
        <begin position="118"/>
        <end position="145"/>
    </location>
</feature>
<dbReference type="InterPro" id="IPR017871">
    <property type="entry name" value="ABC_transporter-like_CS"/>
</dbReference>
<keyword evidence="3" id="KW-0547">Nucleotide-binding</keyword>
<dbReference type="InterPro" id="IPR027417">
    <property type="entry name" value="P-loop_NTPase"/>
</dbReference>
<keyword evidence="4" id="KW-0067">ATP-binding</keyword>
<organism evidence="7 8">
    <name type="scientific">Geosporobacter ferrireducens</name>
    <dbReference type="NCBI Taxonomy" id="1424294"/>
    <lineage>
        <taxon>Bacteria</taxon>
        <taxon>Bacillati</taxon>
        <taxon>Bacillota</taxon>
        <taxon>Clostridia</taxon>
        <taxon>Peptostreptococcales</taxon>
        <taxon>Thermotaleaceae</taxon>
        <taxon>Geosporobacter</taxon>
    </lineage>
</organism>
<sequence length="320" mass="36429">MHLLSLENVSKTYHTRKYLWSPVKKKKAVADVSLKLEMGKCLGLVGESGCGKSTLARLITGLEVPSSGEIKFKNTNIAELQKKGRLDVRKDMQLVFQDCYSSVNPRYTAEKVLLEPLRNFLQLTADEEKERVQELLELVDLHREDKHKFSHQFSGGQLQRLCIARALAVMPKMIVLDEPTSSLDVSIQAQILNLLADLKEQFQLSYLLISHDLEAVYYLADALAVMYRGTIVEIIEDIHIFDQLKHPYTKMILDSVPSYASRKNHFFTQTVDRNSYAEDEMKGCVFAHRCDTSSKKCHEEKPELKAVSLNHSIACHSCIQ</sequence>
<dbReference type="InterPro" id="IPR003593">
    <property type="entry name" value="AAA+_ATPase"/>
</dbReference>
<dbReference type="Gene3D" id="3.40.50.300">
    <property type="entry name" value="P-loop containing nucleotide triphosphate hydrolases"/>
    <property type="match status" value="1"/>
</dbReference>